<proteinExistence type="predicted"/>
<dbReference type="AlphaFoldDB" id="A0A178LDZ8"/>
<dbReference type="RefSeq" id="WP_064308285.1">
    <property type="nucleotide sequence ID" value="NZ_DAMDRT010000001.1"/>
</dbReference>
<dbReference type="EMBL" id="LWCR01000023">
    <property type="protein sequence ID" value="OAN28218.1"/>
    <property type="molecule type" value="Genomic_DNA"/>
</dbReference>
<dbReference type="Proteomes" id="UP000078356">
    <property type="component" value="Unassembled WGS sequence"/>
</dbReference>
<evidence type="ECO:0000256" key="1">
    <source>
        <dbReference type="SAM" id="MobiDB-lite"/>
    </source>
</evidence>
<name>A0A178LDZ8_9PSED</name>
<accession>A0A178LDZ8</accession>
<comment type="caution">
    <text evidence="2">The sequence shown here is derived from an EMBL/GenBank/DDBJ whole genome shotgun (WGS) entry which is preliminary data.</text>
</comment>
<feature type="region of interest" description="Disordered" evidence="1">
    <location>
        <begin position="69"/>
        <end position="91"/>
    </location>
</feature>
<dbReference type="OrthoDB" id="7031462at2"/>
<organism evidence="2 3">
    <name type="scientific">Pseudomonas oryzihabitans</name>
    <dbReference type="NCBI Taxonomy" id="47885"/>
    <lineage>
        <taxon>Bacteria</taxon>
        <taxon>Pseudomonadati</taxon>
        <taxon>Pseudomonadota</taxon>
        <taxon>Gammaproteobacteria</taxon>
        <taxon>Pseudomonadales</taxon>
        <taxon>Pseudomonadaceae</taxon>
        <taxon>Pseudomonas</taxon>
    </lineage>
</organism>
<sequence>MKSDGSETSAGYLLLGYVDARLLALYQAGVVPNLELVRTQAALTATGQGDGAAVPLYIQQGAAHDFLPRSGPGDFDQAVEADEPASVPSLDSMARPVAEGRAEDAEWHSFSALEQQLELPDEDVEDYSLDDRLEATRLALAELEAGEDVSVPLLTQVTAK</sequence>
<evidence type="ECO:0000313" key="2">
    <source>
        <dbReference type="EMBL" id="OAN28218.1"/>
    </source>
</evidence>
<reference evidence="2 3" key="1">
    <citation type="submission" date="2016-04" db="EMBL/GenBank/DDBJ databases">
        <title>Draft Genome Sequences of Staphylococcus capitis Strain H36, S. capitis Strain H65, S. cohnii Strain H62, S. hominis Strain H69, Mycobacterium iranicum Strain H39, Plantibacter sp. Strain H53, Pseudomonas oryzihabitans Strain H72, and Microbacterium sp. Strain H83, isolated from residential settings.</title>
        <authorList>
            <person name="Lymperopoulou D."/>
            <person name="Adams R.I."/>
            <person name="Lindow S."/>
            <person name="Coil D.A."/>
            <person name="Jospin G."/>
            <person name="Eisen J.A."/>
        </authorList>
    </citation>
    <scope>NUCLEOTIDE SEQUENCE [LARGE SCALE GENOMIC DNA]</scope>
    <source>
        <strain evidence="2 3">H72</strain>
    </source>
</reference>
<gene>
    <name evidence="2" type="ORF">A4V15_03910</name>
</gene>
<protein>
    <submittedName>
        <fullName evidence="2">Uncharacterized protein</fullName>
    </submittedName>
</protein>
<evidence type="ECO:0000313" key="3">
    <source>
        <dbReference type="Proteomes" id="UP000078356"/>
    </source>
</evidence>